<feature type="transmembrane region" description="Helical" evidence="1">
    <location>
        <begin position="137"/>
        <end position="158"/>
    </location>
</feature>
<gene>
    <name evidence="2" type="ORF">PACILC2_42050</name>
</gene>
<comment type="caution">
    <text evidence="2">The sequence shown here is derived from an EMBL/GenBank/DDBJ whole genome shotgun (WGS) entry which is preliminary data.</text>
</comment>
<sequence>MGVFLYRFVNSIVVPLLQRYPDTYPSEAAIRHFLAEAQFQLFKTDLIHPYLWLFGAALLVRMLLTPLFNAGLFHSLRHAADESGTQFISGIRKTWKPVMLLYWCGALLSIAPAWWLLPRGLEALLTSPSPGELAQRTLPYAALWLLWILIVYLLFLAMQFGVVSGSGIAPALLRAVRHFLPFAGISLLMWGIGAAMNLLATSVSMIWAGLFALILHQGFYLVRTLVRVWTFGSQYVCWQSSRHISS</sequence>
<evidence type="ECO:0000313" key="2">
    <source>
        <dbReference type="EMBL" id="GIQ65637.1"/>
    </source>
</evidence>
<keyword evidence="1" id="KW-1133">Transmembrane helix</keyword>
<feature type="transmembrane region" description="Helical" evidence="1">
    <location>
        <begin position="179"/>
        <end position="199"/>
    </location>
</feature>
<proteinExistence type="predicted"/>
<protein>
    <recommendedName>
        <fullName evidence="4">Polysaccharide biosynthesis protein C-terminal domain-containing protein</fullName>
    </recommendedName>
</protein>
<keyword evidence="1" id="KW-0472">Membrane</keyword>
<evidence type="ECO:0008006" key="4">
    <source>
        <dbReference type="Google" id="ProtNLM"/>
    </source>
</evidence>
<keyword evidence="3" id="KW-1185">Reference proteome</keyword>
<evidence type="ECO:0000313" key="3">
    <source>
        <dbReference type="Proteomes" id="UP000680304"/>
    </source>
</evidence>
<feature type="transmembrane region" description="Helical" evidence="1">
    <location>
        <begin position="50"/>
        <end position="76"/>
    </location>
</feature>
<name>A0ABQ4NBQ6_9BACL</name>
<dbReference type="EMBL" id="BOVJ01000142">
    <property type="protein sequence ID" value="GIQ65637.1"/>
    <property type="molecule type" value="Genomic_DNA"/>
</dbReference>
<dbReference type="RefSeq" id="WP_244863636.1">
    <property type="nucleotide sequence ID" value="NZ_BOVJ01000142.1"/>
</dbReference>
<evidence type="ECO:0000256" key="1">
    <source>
        <dbReference type="SAM" id="Phobius"/>
    </source>
</evidence>
<accession>A0ABQ4NBQ6</accession>
<organism evidence="2 3">
    <name type="scientific">Paenibacillus cisolokensis</name>
    <dbReference type="NCBI Taxonomy" id="1658519"/>
    <lineage>
        <taxon>Bacteria</taxon>
        <taxon>Bacillati</taxon>
        <taxon>Bacillota</taxon>
        <taxon>Bacilli</taxon>
        <taxon>Bacillales</taxon>
        <taxon>Paenibacillaceae</taxon>
        <taxon>Paenibacillus</taxon>
    </lineage>
</organism>
<reference evidence="2 3" key="1">
    <citation type="submission" date="2021-04" db="EMBL/GenBank/DDBJ databases">
        <title>Draft genome sequence of Paenibacillus cisolokensis, LC2-13A.</title>
        <authorList>
            <person name="Uke A."/>
            <person name="Chhe C."/>
            <person name="Baramee S."/>
            <person name="Kosugi A."/>
        </authorList>
    </citation>
    <scope>NUCLEOTIDE SEQUENCE [LARGE SCALE GENOMIC DNA]</scope>
    <source>
        <strain evidence="2 3">LC2-13A</strain>
    </source>
</reference>
<dbReference type="Proteomes" id="UP000680304">
    <property type="component" value="Unassembled WGS sequence"/>
</dbReference>
<feature type="transmembrane region" description="Helical" evidence="1">
    <location>
        <begin position="205"/>
        <end position="222"/>
    </location>
</feature>
<keyword evidence="1" id="KW-0812">Transmembrane</keyword>
<feature type="transmembrane region" description="Helical" evidence="1">
    <location>
        <begin position="97"/>
        <end position="117"/>
    </location>
</feature>